<dbReference type="InterPro" id="IPR000742">
    <property type="entry name" value="EGF"/>
</dbReference>
<gene>
    <name evidence="3" type="ORF">CAPTEDRAFT_115706</name>
</gene>
<dbReference type="SUPFAM" id="SSF57196">
    <property type="entry name" value="EGF/Laminin"/>
    <property type="match status" value="1"/>
</dbReference>
<name>R7UTP1_CAPTE</name>
<keyword evidence="5" id="KW-1185">Reference proteome</keyword>
<feature type="domain" description="EGF-like" evidence="2">
    <location>
        <begin position="212"/>
        <end position="253"/>
    </location>
</feature>
<dbReference type="InterPro" id="IPR052071">
    <property type="entry name" value="SCUB_EGF-like_domain"/>
</dbReference>
<feature type="disulfide bond" evidence="1">
    <location>
        <begin position="279"/>
        <end position="288"/>
    </location>
</feature>
<dbReference type="Pfam" id="PF07699">
    <property type="entry name" value="Ephrin_rec_like"/>
    <property type="match status" value="4"/>
</dbReference>
<dbReference type="EMBL" id="KB298217">
    <property type="protein sequence ID" value="ELU09518.1"/>
    <property type="molecule type" value="Genomic_DNA"/>
</dbReference>
<dbReference type="OMA" id="NSTRIEH"/>
<keyword evidence="1" id="KW-0245">EGF-like domain</keyword>
<feature type="disulfide bond" evidence="1">
    <location>
        <begin position="224"/>
        <end position="241"/>
    </location>
</feature>
<dbReference type="Pfam" id="PF00008">
    <property type="entry name" value="EGF"/>
    <property type="match status" value="1"/>
</dbReference>
<dbReference type="SUPFAM" id="SSF57184">
    <property type="entry name" value="Growth factor receptor domain"/>
    <property type="match status" value="1"/>
</dbReference>
<sequence length="304" mass="32447">FYDNVTLSCIPCAIGNYQNESAQTECIPCDDMHSTATTGSVNESQCILACLPGFFFNSTSESCQPCSLGYYQPENGTTVCLGCPTGKTTLLLNSTAESDCVDSCPSGQERLSSTADCTLCPLGEYREAGLGSFNCEQCPANTTTTAEGSVSEANCSRVLCYKGSYRVGDDPGVCNPCPIGTFKNTTDIAECKTCPEDYTTRQENATSVDDCFFAICDVDGSDLCQNGGTCVYNETSAALQCLCPADFDGDTCNFSCDGFCNDHGECIKDNSGQMVACTCKEYYYGDRCEHREGESAKSSQSNPC</sequence>
<reference evidence="5" key="1">
    <citation type="submission" date="2012-12" db="EMBL/GenBank/DDBJ databases">
        <authorList>
            <person name="Hellsten U."/>
            <person name="Grimwood J."/>
            <person name="Chapman J.A."/>
            <person name="Shapiro H."/>
            <person name="Aerts A."/>
            <person name="Otillar R.P."/>
            <person name="Terry A.Y."/>
            <person name="Boore J.L."/>
            <person name="Simakov O."/>
            <person name="Marletaz F."/>
            <person name="Cho S.-J."/>
            <person name="Edsinger-Gonzales E."/>
            <person name="Havlak P."/>
            <person name="Kuo D.-H."/>
            <person name="Larsson T."/>
            <person name="Lv J."/>
            <person name="Arendt D."/>
            <person name="Savage R."/>
            <person name="Osoegawa K."/>
            <person name="de Jong P."/>
            <person name="Lindberg D.R."/>
            <person name="Seaver E.C."/>
            <person name="Weisblat D.A."/>
            <person name="Putnam N.H."/>
            <person name="Grigoriev I.V."/>
            <person name="Rokhsar D.S."/>
        </authorList>
    </citation>
    <scope>NUCLEOTIDE SEQUENCE</scope>
    <source>
        <strain evidence="5">I ESC-2004</strain>
    </source>
</reference>
<dbReference type="OrthoDB" id="6162209at2759"/>
<dbReference type="GO" id="GO:0007165">
    <property type="term" value="P:signal transduction"/>
    <property type="evidence" value="ECO:0007669"/>
    <property type="project" value="TreeGrafter"/>
</dbReference>
<feature type="domain" description="EGF-like" evidence="2">
    <location>
        <begin position="254"/>
        <end position="289"/>
    </location>
</feature>
<dbReference type="EnsemblMetazoa" id="CapteT115706">
    <property type="protein sequence ID" value="CapteP115706"/>
    <property type="gene ID" value="CapteG115706"/>
</dbReference>
<protein>
    <recommendedName>
        <fullName evidence="2">EGF-like domain-containing protein</fullName>
    </recommendedName>
</protein>
<proteinExistence type="predicted"/>
<feature type="disulfide bond" evidence="1">
    <location>
        <begin position="260"/>
        <end position="277"/>
    </location>
</feature>
<dbReference type="SMART" id="SM00181">
    <property type="entry name" value="EGF"/>
    <property type="match status" value="2"/>
</dbReference>
<dbReference type="HOGENOM" id="CLU_077503_0_0_1"/>
<dbReference type="EMBL" id="AMQN01001020">
    <property type="status" value="NOT_ANNOTATED_CDS"/>
    <property type="molecule type" value="Genomic_DNA"/>
</dbReference>
<organism evidence="3">
    <name type="scientific">Capitella teleta</name>
    <name type="common">Polychaete worm</name>
    <dbReference type="NCBI Taxonomy" id="283909"/>
    <lineage>
        <taxon>Eukaryota</taxon>
        <taxon>Metazoa</taxon>
        <taxon>Spiralia</taxon>
        <taxon>Lophotrochozoa</taxon>
        <taxon>Annelida</taxon>
        <taxon>Polychaeta</taxon>
        <taxon>Sedentaria</taxon>
        <taxon>Scolecida</taxon>
        <taxon>Capitellidae</taxon>
        <taxon>Capitella</taxon>
    </lineage>
</organism>
<evidence type="ECO:0000313" key="3">
    <source>
        <dbReference type="EMBL" id="ELU09518.1"/>
    </source>
</evidence>
<feature type="non-terminal residue" evidence="3">
    <location>
        <position position="1"/>
    </location>
</feature>
<feature type="disulfide bond" evidence="1">
    <location>
        <begin position="243"/>
        <end position="252"/>
    </location>
</feature>
<accession>R7UTP1</accession>
<dbReference type="GO" id="GO:0009986">
    <property type="term" value="C:cell surface"/>
    <property type="evidence" value="ECO:0007669"/>
    <property type="project" value="TreeGrafter"/>
</dbReference>
<dbReference type="AlphaFoldDB" id="R7UTP1"/>
<dbReference type="STRING" id="283909.R7UTP1"/>
<dbReference type="PANTHER" id="PTHR24046">
    <property type="entry name" value="SIGNAL PEPTIDE, CUB AND EGF-LIKE DOMAIN-CONTAINING"/>
    <property type="match status" value="1"/>
</dbReference>
<dbReference type="PROSITE" id="PS50026">
    <property type="entry name" value="EGF_3"/>
    <property type="match status" value="2"/>
</dbReference>
<dbReference type="InterPro" id="IPR009030">
    <property type="entry name" value="Growth_fac_rcpt_cys_sf"/>
</dbReference>
<dbReference type="Gene3D" id="2.10.25.10">
    <property type="entry name" value="Laminin"/>
    <property type="match status" value="2"/>
</dbReference>
<evidence type="ECO:0000256" key="1">
    <source>
        <dbReference type="PROSITE-ProRule" id="PRU00076"/>
    </source>
</evidence>
<dbReference type="PANTHER" id="PTHR24046:SF5">
    <property type="entry name" value="EGF-LIKE DOMAIN-CONTAINING PROTEIN"/>
    <property type="match status" value="1"/>
</dbReference>
<feature type="disulfide bond" evidence="1">
    <location>
        <begin position="256"/>
        <end position="266"/>
    </location>
</feature>
<dbReference type="Proteomes" id="UP000014760">
    <property type="component" value="Unassembled WGS sequence"/>
</dbReference>
<dbReference type="GO" id="GO:0005615">
    <property type="term" value="C:extracellular space"/>
    <property type="evidence" value="ECO:0007669"/>
    <property type="project" value="TreeGrafter"/>
</dbReference>
<reference evidence="4" key="3">
    <citation type="submission" date="2015-06" db="UniProtKB">
        <authorList>
            <consortium name="EnsemblMetazoa"/>
        </authorList>
    </citation>
    <scope>IDENTIFICATION</scope>
</reference>
<dbReference type="SMART" id="SM01411">
    <property type="entry name" value="Ephrin_rec_like"/>
    <property type="match status" value="4"/>
</dbReference>
<evidence type="ECO:0000313" key="5">
    <source>
        <dbReference type="Proteomes" id="UP000014760"/>
    </source>
</evidence>
<comment type="caution">
    <text evidence="1">Lacks conserved residue(s) required for the propagation of feature annotation.</text>
</comment>
<keyword evidence="1" id="KW-1015">Disulfide bond</keyword>
<reference evidence="3 5" key="2">
    <citation type="journal article" date="2013" name="Nature">
        <title>Insights into bilaterian evolution from three spiralian genomes.</title>
        <authorList>
            <person name="Simakov O."/>
            <person name="Marletaz F."/>
            <person name="Cho S.J."/>
            <person name="Edsinger-Gonzales E."/>
            <person name="Havlak P."/>
            <person name="Hellsten U."/>
            <person name="Kuo D.H."/>
            <person name="Larsson T."/>
            <person name="Lv J."/>
            <person name="Arendt D."/>
            <person name="Savage R."/>
            <person name="Osoegawa K."/>
            <person name="de Jong P."/>
            <person name="Grimwood J."/>
            <person name="Chapman J.A."/>
            <person name="Shapiro H."/>
            <person name="Aerts A."/>
            <person name="Otillar R.P."/>
            <person name="Terry A.Y."/>
            <person name="Boore J.L."/>
            <person name="Grigoriev I.V."/>
            <person name="Lindberg D.R."/>
            <person name="Seaver E.C."/>
            <person name="Weisblat D.A."/>
            <person name="Putnam N.H."/>
            <person name="Rokhsar D.S."/>
        </authorList>
    </citation>
    <scope>NUCLEOTIDE SEQUENCE</scope>
    <source>
        <strain evidence="3 5">I ESC-2004</strain>
    </source>
</reference>
<dbReference type="InterPro" id="IPR011641">
    <property type="entry name" value="Tyr-kin_ephrin_A/B_rcpt-like"/>
</dbReference>
<dbReference type="PROSITE" id="PS00022">
    <property type="entry name" value="EGF_1"/>
    <property type="match status" value="2"/>
</dbReference>
<dbReference type="Gene3D" id="2.10.50.10">
    <property type="entry name" value="Tumor Necrosis Factor Receptor, subunit A, domain 2"/>
    <property type="match status" value="3"/>
</dbReference>
<evidence type="ECO:0000259" key="2">
    <source>
        <dbReference type="PROSITE" id="PS50026"/>
    </source>
</evidence>
<evidence type="ECO:0000313" key="4">
    <source>
        <dbReference type="EnsemblMetazoa" id="CapteP115706"/>
    </source>
</evidence>